<dbReference type="RefSeq" id="WP_005173428.1">
    <property type="nucleotide sequence ID" value="NZ_BANR01000005.1"/>
</dbReference>
<dbReference type="Pfam" id="PF20381">
    <property type="entry name" value="Rv1476"/>
    <property type="match status" value="1"/>
</dbReference>
<dbReference type="eggNOG" id="ENOG5033UJA">
    <property type="taxonomic scope" value="Bacteria"/>
</dbReference>
<evidence type="ECO:0000256" key="1">
    <source>
        <dbReference type="SAM" id="MobiDB-lite"/>
    </source>
</evidence>
<accession>L7KID9</accession>
<dbReference type="AlphaFoldDB" id="L7KID9"/>
<keyword evidence="4" id="KW-1185">Reference proteome</keyword>
<keyword evidence="2" id="KW-1133">Transmembrane helix</keyword>
<evidence type="ECO:0008006" key="5">
    <source>
        <dbReference type="Google" id="ProtNLM"/>
    </source>
</evidence>
<evidence type="ECO:0000313" key="3">
    <source>
        <dbReference type="EMBL" id="GAC48379.1"/>
    </source>
</evidence>
<feature type="region of interest" description="Disordered" evidence="1">
    <location>
        <begin position="162"/>
        <end position="198"/>
    </location>
</feature>
<evidence type="ECO:0000313" key="4">
    <source>
        <dbReference type="Proteomes" id="UP000010988"/>
    </source>
</evidence>
<feature type="transmembrane region" description="Helical" evidence="2">
    <location>
        <begin position="134"/>
        <end position="152"/>
    </location>
</feature>
<sequence length="198" mass="20917">MSPGPQGYPAIIPTNVDMTALRQELLADHVAAPADQEPALRALVARAKSDGHDLNVVVLTEAQPNFTYYRDIATQLHSEVGGTVLVIGPNSVGSSSTDFSRVVQEQAMDDLTLQNPSVAATQMYDEMTSPQIDWTLVTVLLIVVTIIGAVLARVRTVRARRRSDDAARSVVEASDPGTESSSTPGLSADSSSAGSSAR</sequence>
<feature type="compositionally biased region" description="Low complexity" evidence="1">
    <location>
        <begin position="187"/>
        <end position="198"/>
    </location>
</feature>
<dbReference type="InterPro" id="IPR046498">
    <property type="entry name" value="Rv1476-like"/>
</dbReference>
<protein>
    <recommendedName>
        <fullName evidence="5">TPM domain-containing protein</fullName>
    </recommendedName>
</protein>
<keyword evidence="2" id="KW-0472">Membrane</keyword>
<gene>
    <name evidence="3" type="ORF">GOACH_05_02480</name>
</gene>
<proteinExistence type="predicted"/>
<name>L7KID9_9ACTN</name>
<dbReference type="STRING" id="1220583.GOACH_05_02480"/>
<comment type="caution">
    <text evidence="3">The sequence shown here is derived from an EMBL/GenBank/DDBJ whole genome shotgun (WGS) entry which is preliminary data.</text>
</comment>
<dbReference type="Proteomes" id="UP000010988">
    <property type="component" value="Unassembled WGS sequence"/>
</dbReference>
<evidence type="ECO:0000256" key="2">
    <source>
        <dbReference type="SAM" id="Phobius"/>
    </source>
</evidence>
<keyword evidence="2" id="KW-0812">Transmembrane</keyword>
<dbReference type="EMBL" id="BANR01000005">
    <property type="protein sequence ID" value="GAC48379.1"/>
    <property type="molecule type" value="Genomic_DNA"/>
</dbReference>
<organism evidence="3 4">
    <name type="scientific">Gordonia aichiensis NBRC 108223</name>
    <dbReference type="NCBI Taxonomy" id="1220583"/>
    <lineage>
        <taxon>Bacteria</taxon>
        <taxon>Bacillati</taxon>
        <taxon>Actinomycetota</taxon>
        <taxon>Actinomycetes</taxon>
        <taxon>Mycobacteriales</taxon>
        <taxon>Gordoniaceae</taxon>
        <taxon>Gordonia</taxon>
    </lineage>
</organism>
<reference evidence="3 4" key="1">
    <citation type="submission" date="2012-12" db="EMBL/GenBank/DDBJ databases">
        <title>Whole genome shotgun sequence of Gordonia aichiensis NBRC 108223.</title>
        <authorList>
            <person name="Isaki-Nakamura S."/>
            <person name="Hosoyama A."/>
            <person name="Tsuchikane K."/>
            <person name="Ando Y."/>
            <person name="Baba S."/>
            <person name="Ohji S."/>
            <person name="Hamada M."/>
            <person name="Tamura T."/>
            <person name="Yamazoe A."/>
            <person name="Yamazaki S."/>
            <person name="Fujita N."/>
        </authorList>
    </citation>
    <scope>NUCLEOTIDE SEQUENCE [LARGE SCALE GENOMIC DNA]</scope>
    <source>
        <strain evidence="3 4">NBRC 108223</strain>
    </source>
</reference>